<feature type="transmembrane region" description="Helical" evidence="1">
    <location>
        <begin position="36"/>
        <end position="60"/>
    </location>
</feature>
<keyword evidence="1" id="KW-0472">Membrane</keyword>
<sequence length="65" mass="7631">MGDITIEKIVHYADILAVPCFLISFLYFYYKQNKTLFENLIMLFLLIGLILDTIFTYNYLAGNIK</sequence>
<keyword evidence="1" id="KW-1133">Transmembrane helix</keyword>
<organism evidence="2">
    <name type="scientific">viral metagenome</name>
    <dbReference type="NCBI Taxonomy" id="1070528"/>
    <lineage>
        <taxon>unclassified sequences</taxon>
        <taxon>metagenomes</taxon>
        <taxon>organismal metagenomes</taxon>
    </lineage>
</organism>
<protein>
    <submittedName>
        <fullName evidence="2">Uncharacterized protein</fullName>
    </submittedName>
</protein>
<evidence type="ECO:0000256" key="1">
    <source>
        <dbReference type="SAM" id="Phobius"/>
    </source>
</evidence>
<name>A0A6C0HX86_9ZZZZ</name>
<proteinExistence type="predicted"/>
<dbReference type="AlphaFoldDB" id="A0A6C0HX86"/>
<evidence type="ECO:0000313" key="2">
    <source>
        <dbReference type="EMBL" id="QHT84453.1"/>
    </source>
</evidence>
<reference evidence="2" key="1">
    <citation type="journal article" date="2020" name="Nature">
        <title>Giant virus diversity and host interactions through global metagenomics.</title>
        <authorList>
            <person name="Schulz F."/>
            <person name="Roux S."/>
            <person name="Paez-Espino D."/>
            <person name="Jungbluth S."/>
            <person name="Walsh D.A."/>
            <person name="Denef V.J."/>
            <person name="McMahon K.D."/>
            <person name="Konstantinidis K.T."/>
            <person name="Eloe-Fadrosh E.A."/>
            <person name="Kyrpides N.C."/>
            <person name="Woyke T."/>
        </authorList>
    </citation>
    <scope>NUCLEOTIDE SEQUENCE</scope>
    <source>
        <strain evidence="2">GVMAG-M-3300023184-177</strain>
    </source>
</reference>
<accession>A0A6C0HX86</accession>
<feature type="transmembrane region" description="Helical" evidence="1">
    <location>
        <begin position="12"/>
        <end position="30"/>
    </location>
</feature>
<keyword evidence="1" id="KW-0812">Transmembrane</keyword>
<dbReference type="EMBL" id="MN740018">
    <property type="protein sequence ID" value="QHT84453.1"/>
    <property type="molecule type" value="Genomic_DNA"/>
</dbReference>